<evidence type="ECO:0000256" key="6">
    <source>
        <dbReference type="ARBA" id="ARBA00012483"/>
    </source>
</evidence>
<dbReference type="AlphaFoldDB" id="A0A1S3KB97"/>
<evidence type="ECO:0000256" key="17">
    <source>
        <dbReference type="ARBA" id="ARBA00040227"/>
    </source>
</evidence>
<evidence type="ECO:0000256" key="2">
    <source>
        <dbReference type="ARBA" id="ARBA00004170"/>
    </source>
</evidence>
<evidence type="ECO:0000256" key="1">
    <source>
        <dbReference type="ARBA" id="ARBA00000900"/>
    </source>
</evidence>
<dbReference type="PANTHER" id="PTHR46661:SF4">
    <property type="entry name" value="RING-TYPE DOMAIN-CONTAINING PROTEIN"/>
    <property type="match status" value="1"/>
</dbReference>
<comment type="pathway">
    <text evidence="5">Protein modification; protein ubiquitination.</text>
</comment>
<dbReference type="GeneID" id="106180170"/>
<accession>A0A1S3KB97</accession>
<evidence type="ECO:0000256" key="3">
    <source>
        <dbReference type="ARBA" id="ARBA00004177"/>
    </source>
</evidence>
<dbReference type="STRING" id="7574.A0A1S3KB97"/>
<evidence type="ECO:0000256" key="7">
    <source>
        <dbReference type="ARBA" id="ARBA00022679"/>
    </source>
</evidence>
<dbReference type="OrthoDB" id="10057496at2759"/>
<evidence type="ECO:0000256" key="15">
    <source>
        <dbReference type="ARBA" id="ARBA00023228"/>
    </source>
</evidence>
<evidence type="ECO:0000256" key="19">
    <source>
        <dbReference type="ARBA" id="ARBA00042305"/>
    </source>
</evidence>
<evidence type="ECO:0000256" key="14">
    <source>
        <dbReference type="ARBA" id="ARBA00023136"/>
    </source>
</evidence>
<dbReference type="GO" id="GO:0005768">
    <property type="term" value="C:endosome"/>
    <property type="evidence" value="ECO:0007669"/>
    <property type="project" value="UniProtKB-SubCell"/>
</dbReference>
<dbReference type="InterPro" id="IPR051878">
    <property type="entry name" value="ZNRF_ubiq-protein_ligase"/>
</dbReference>
<feature type="compositionally biased region" description="Low complexity" evidence="21">
    <location>
        <begin position="1"/>
        <end position="18"/>
    </location>
</feature>
<keyword evidence="9" id="KW-0479">Metal-binding</keyword>
<keyword evidence="12" id="KW-0833">Ubl conjugation pathway</keyword>
<evidence type="ECO:0000256" key="11">
    <source>
        <dbReference type="ARBA" id="ARBA00022771"/>
    </source>
</evidence>
<evidence type="ECO:0000256" key="8">
    <source>
        <dbReference type="ARBA" id="ARBA00022707"/>
    </source>
</evidence>
<dbReference type="GO" id="GO:0043161">
    <property type="term" value="P:proteasome-mediated ubiquitin-dependent protein catabolic process"/>
    <property type="evidence" value="ECO:0007669"/>
    <property type="project" value="TreeGrafter"/>
</dbReference>
<dbReference type="Proteomes" id="UP000085678">
    <property type="component" value="Unplaced"/>
</dbReference>
<keyword evidence="23" id="KW-1185">Reference proteome</keyword>
<comment type="catalytic activity">
    <reaction evidence="1">
        <text>S-ubiquitinyl-[E2 ubiquitin-conjugating enzyme]-L-cysteine + [acceptor protein]-L-lysine = [E2 ubiquitin-conjugating enzyme]-L-cysteine + N(6)-ubiquitinyl-[acceptor protein]-L-lysine.</text>
        <dbReference type="EC" id="2.3.2.27"/>
    </reaction>
</comment>
<evidence type="ECO:0000256" key="10">
    <source>
        <dbReference type="ARBA" id="ARBA00022753"/>
    </source>
</evidence>
<dbReference type="GO" id="GO:0005764">
    <property type="term" value="C:lysosome"/>
    <property type="evidence" value="ECO:0007669"/>
    <property type="project" value="UniProtKB-SubCell"/>
</dbReference>
<dbReference type="PANTHER" id="PTHR46661">
    <property type="entry name" value="E3 UBIQUITIN-PROTEIN LIGASE ZNRF1-LIKE PROTEIN"/>
    <property type="match status" value="1"/>
</dbReference>
<keyword evidence="14" id="KW-0472">Membrane</keyword>
<sequence>MGAKQSTNTPTRTRTFSTGDAGGSLAGAHFAIPASVAESLGLPGTSSGGEYSRNRARSLGGVPSTSSNGHSNGHPIGIPNSSNNGLHGGVSRGAEGHSSRSTPEETSRAMTSTRGLAHSLPVHLLAFPGISGLKCPICSKLVLPDDIECHLVMCLTRPRISYNEDVLTEDKGECVICFEDLQQGDTIARLPCLCVYHKPCIDQWFDVNRSCPEHPID</sequence>
<keyword evidence="10" id="KW-0967">Endosome</keyword>
<comment type="subcellular location">
    <subcellularLocation>
        <location evidence="3">Endosome</location>
    </subcellularLocation>
    <subcellularLocation>
        <location evidence="4">Lysosome</location>
    </subcellularLocation>
    <subcellularLocation>
        <location evidence="2">Membrane</location>
        <topology evidence="2">Peripheral membrane protein</topology>
    </subcellularLocation>
</comment>
<dbReference type="OMA" id="NTGERDE"/>
<keyword evidence="13" id="KW-0862">Zinc</keyword>
<proteinExistence type="predicted"/>
<evidence type="ECO:0000256" key="12">
    <source>
        <dbReference type="ARBA" id="ARBA00022786"/>
    </source>
</evidence>
<feature type="domain" description="RING-type" evidence="22">
    <location>
        <begin position="174"/>
        <end position="214"/>
    </location>
</feature>
<name>A0A1S3KB97_LINAN</name>
<evidence type="ECO:0000313" key="24">
    <source>
        <dbReference type="RefSeq" id="XP_013419531.1"/>
    </source>
</evidence>
<dbReference type="GO" id="GO:0008270">
    <property type="term" value="F:zinc ion binding"/>
    <property type="evidence" value="ECO:0007669"/>
    <property type="project" value="UniProtKB-KW"/>
</dbReference>
<dbReference type="CDD" id="cd16695">
    <property type="entry name" value="mRING-CH-C4HC2H_ZNRF2"/>
    <property type="match status" value="1"/>
</dbReference>
<gene>
    <name evidence="24" type="primary">LOC106180170</name>
</gene>
<dbReference type="InterPro" id="IPR001841">
    <property type="entry name" value="Znf_RING"/>
</dbReference>
<dbReference type="InParanoid" id="A0A1S3KB97"/>
<feature type="region of interest" description="Disordered" evidence="21">
    <location>
        <begin position="1"/>
        <end position="26"/>
    </location>
</feature>
<feature type="compositionally biased region" description="Basic and acidic residues" evidence="21">
    <location>
        <begin position="94"/>
        <end position="107"/>
    </location>
</feature>
<reference evidence="24" key="1">
    <citation type="submission" date="2025-08" db="UniProtKB">
        <authorList>
            <consortium name="RefSeq"/>
        </authorList>
    </citation>
    <scope>IDENTIFICATION</scope>
    <source>
        <tissue evidence="24">Gonads</tissue>
    </source>
</reference>
<dbReference type="GO" id="GO:0070936">
    <property type="term" value="P:protein K48-linked ubiquitination"/>
    <property type="evidence" value="ECO:0007669"/>
    <property type="project" value="TreeGrafter"/>
</dbReference>
<dbReference type="RefSeq" id="XP_013419531.1">
    <property type="nucleotide sequence ID" value="XM_013564077.1"/>
</dbReference>
<feature type="region of interest" description="Disordered" evidence="21">
    <location>
        <begin position="39"/>
        <end position="108"/>
    </location>
</feature>
<dbReference type="SUPFAM" id="SSF57850">
    <property type="entry name" value="RING/U-box"/>
    <property type="match status" value="1"/>
</dbReference>
<evidence type="ECO:0000313" key="23">
    <source>
        <dbReference type="Proteomes" id="UP000085678"/>
    </source>
</evidence>
<evidence type="ECO:0000256" key="20">
    <source>
        <dbReference type="PROSITE-ProRule" id="PRU00175"/>
    </source>
</evidence>
<keyword evidence="8" id="KW-0519">Myristate</keyword>
<dbReference type="FunFam" id="3.30.40.10:FF:000235">
    <property type="entry name" value="E3 ubiquitin-protein ligase ZNRF1"/>
    <property type="match status" value="1"/>
</dbReference>
<dbReference type="SMART" id="SM00184">
    <property type="entry name" value="RING"/>
    <property type="match status" value="1"/>
</dbReference>
<dbReference type="Gene3D" id="3.30.40.10">
    <property type="entry name" value="Zinc/RING finger domain, C3HC4 (zinc finger)"/>
    <property type="match status" value="1"/>
</dbReference>
<evidence type="ECO:0000256" key="5">
    <source>
        <dbReference type="ARBA" id="ARBA00004906"/>
    </source>
</evidence>
<evidence type="ECO:0000256" key="18">
    <source>
        <dbReference type="ARBA" id="ARBA00042177"/>
    </source>
</evidence>
<protein>
    <recommendedName>
        <fullName evidence="17">E3 ubiquitin-protein ligase ZNRF1</fullName>
        <ecNumber evidence="6">2.3.2.27</ecNumber>
    </recommendedName>
    <alternativeName>
        <fullName evidence="18">RING-type E3 ubiquitin transferase ZNRF1</fullName>
    </alternativeName>
    <alternativeName>
        <fullName evidence="19">Zinc/RING finger protein 1</fullName>
    </alternativeName>
</protein>
<dbReference type="KEGG" id="lak:106180170"/>
<dbReference type="Pfam" id="PF13639">
    <property type="entry name" value="zf-RING_2"/>
    <property type="match status" value="1"/>
</dbReference>
<dbReference type="EC" id="2.3.2.27" evidence="6"/>
<keyword evidence="7" id="KW-0808">Transferase</keyword>
<dbReference type="GO" id="GO:0016020">
    <property type="term" value="C:membrane"/>
    <property type="evidence" value="ECO:0007669"/>
    <property type="project" value="UniProtKB-SubCell"/>
</dbReference>
<evidence type="ECO:0000256" key="21">
    <source>
        <dbReference type="SAM" id="MobiDB-lite"/>
    </source>
</evidence>
<dbReference type="InterPro" id="IPR013083">
    <property type="entry name" value="Znf_RING/FYVE/PHD"/>
</dbReference>
<keyword evidence="15" id="KW-0458">Lysosome</keyword>
<keyword evidence="16" id="KW-0449">Lipoprotein</keyword>
<evidence type="ECO:0000259" key="22">
    <source>
        <dbReference type="PROSITE" id="PS50089"/>
    </source>
</evidence>
<evidence type="ECO:0000256" key="9">
    <source>
        <dbReference type="ARBA" id="ARBA00022723"/>
    </source>
</evidence>
<evidence type="ECO:0000256" key="16">
    <source>
        <dbReference type="ARBA" id="ARBA00023288"/>
    </source>
</evidence>
<evidence type="ECO:0000256" key="4">
    <source>
        <dbReference type="ARBA" id="ARBA00004371"/>
    </source>
</evidence>
<keyword evidence="11 20" id="KW-0863">Zinc-finger</keyword>
<evidence type="ECO:0000256" key="13">
    <source>
        <dbReference type="ARBA" id="ARBA00022833"/>
    </source>
</evidence>
<dbReference type="PROSITE" id="PS50089">
    <property type="entry name" value="ZF_RING_2"/>
    <property type="match status" value="1"/>
</dbReference>
<organism evidence="23 24">
    <name type="scientific">Lingula anatina</name>
    <name type="common">Brachiopod</name>
    <name type="synonym">Lingula unguis</name>
    <dbReference type="NCBI Taxonomy" id="7574"/>
    <lineage>
        <taxon>Eukaryota</taxon>
        <taxon>Metazoa</taxon>
        <taxon>Spiralia</taxon>
        <taxon>Lophotrochozoa</taxon>
        <taxon>Brachiopoda</taxon>
        <taxon>Linguliformea</taxon>
        <taxon>Lingulata</taxon>
        <taxon>Lingulida</taxon>
        <taxon>Linguloidea</taxon>
        <taxon>Lingulidae</taxon>
        <taxon>Lingula</taxon>
    </lineage>
</organism>
<dbReference type="GO" id="GO:0061630">
    <property type="term" value="F:ubiquitin protein ligase activity"/>
    <property type="evidence" value="ECO:0007669"/>
    <property type="project" value="UniProtKB-EC"/>
</dbReference>